<dbReference type="GeneID" id="109723061"/>
<dbReference type="CDD" id="cd22343">
    <property type="entry name" value="PDDEXK_lambda_exonuclease-like"/>
    <property type="match status" value="1"/>
</dbReference>
<evidence type="ECO:0000313" key="3">
    <source>
        <dbReference type="RefSeq" id="XP_020106860.1"/>
    </source>
</evidence>
<dbReference type="InterPro" id="IPR019080">
    <property type="entry name" value="YqaJ_viral_recombinase"/>
</dbReference>
<organism evidence="2 3">
    <name type="scientific">Ananas comosus</name>
    <name type="common">Pineapple</name>
    <name type="synonym">Ananas ananas</name>
    <dbReference type="NCBI Taxonomy" id="4615"/>
    <lineage>
        <taxon>Eukaryota</taxon>
        <taxon>Viridiplantae</taxon>
        <taxon>Streptophyta</taxon>
        <taxon>Embryophyta</taxon>
        <taxon>Tracheophyta</taxon>
        <taxon>Spermatophyta</taxon>
        <taxon>Magnoliopsida</taxon>
        <taxon>Liliopsida</taxon>
        <taxon>Poales</taxon>
        <taxon>Bromeliaceae</taxon>
        <taxon>Bromelioideae</taxon>
        <taxon>Ananas</taxon>
    </lineage>
</organism>
<dbReference type="InterPro" id="IPR017482">
    <property type="entry name" value="Lambda-type_endonuclease"/>
</dbReference>
<dbReference type="InterPro" id="IPR011604">
    <property type="entry name" value="PDDEXK-like_dom_sf"/>
</dbReference>
<dbReference type="Gramene" id="Aco003517.1.mrna1">
    <property type="protein sequence ID" value="Aco003517.1.mrna1"/>
    <property type="gene ID" value="Aco003517.1.path1"/>
</dbReference>
<dbReference type="InterPro" id="IPR011335">
    <property type="entry name" value="Restrct_endonuc-II-like"/>
</dbReference>
<protein>
    <submittedName>
        <fullName evidence="3">Uncharacterized protein LOC109723061</fullName>
    </submittedName>
</protein>
<dbReference type="PANTHER" id="PTHR46609">
    <property type="entry name" value="EXONUCLEASE, PHAGE-TYPE/RECB, C-TERMINAL DOMAIN-CONTAINING PROTEIN"/>
    <property type="match status" value="1"/>
</dbReference>
<dbReference type="AlphaFoldDB" id="A0A6P5GNB8"/>
<dbReference type="Gene3D" id="3.90.320.10">
    <property type="match status" value="1"/>
</dbReference>
<keyword evidence="2" id="KW-1185">Reference proteome</keyword>
<dbReference type="PANTHER" id="PTHR46609:SF6">
    <property type="entry name" value="EXONUCLEASE, PHAGE-TYPE_RECB, C-TERMINAL DOMAIN-CONTAINING PROTEIN-RELATED"/>
    <property type="match status" value="1"/>
</dbReference>
<gene>
    <name evidence="3" type="primary">LOC109723061</name>
</gene>
<evidence type="ECO:0000313" key="2">
    <source>
        <dbReference type="Proteomes" id="UP000515123"/>
    </source>
</evidence>
<dbReference type="Pfam" id="PF09588">
    <property type="entry name" value="YqaJ"/>
    <property type="match status" value="1"/>
</dbReference>
<dbReference type="OrthoDB" id="421276at2759"/>
<dbReference type="RefSeq" id="XP_020106860.1">
    <property type="nucleotide sequence ID" value="XM_020251271.1"/>
</dbReference>
<dbReference type="InterPro" id="IPR051703">
    <property type="entry name" value="NF-kappa-B_Signaling_Reg"/>
</dbReference>
<proteinExistence type="predicted"/>
<dbReference type="GO" id="GO:0006281">
    <property type="term" value="P:DNA repair"/>
    <property type="evidence" value="ECO:0007669"/>
    <property type="project" value="UniProtKB-ARBA"/>
</dbReference>
<dbReference type="SUPFAM" id="SSF52980">
    <property type="entry name" value="Restriction endonuclease-like"/>
    <property type="match status" value="1"/>
</dbReference>
<evidence type="ECO:0000259" key="1">
    <source>
        <dbReference type="Pfam" id="PF09588"/>
    </source>
</evidence>
<feature type="domain" description="YqaJ viral recombinase" evidence="1">
    <location>
        <begin position="144"/>
        <end position="283"/>
    </location>
</feature>
<dbReference type="NCBIfam" id="TIGR03033">
    <property type="entry name" value="phage_rel_nuc"/>
    <property type="match status" value="1"/>
</dbReference>
<reference evidence="3" key="2">
    <citation type="submission" date="2025-08" db="UniProtKB">
        <authorList>
            <consortium name="RefSeq"/>
        </authorList>
    </citation>
    <scope>IDENTIFICATION</scope>
    <source>
        <tissue evidence="3">Leaf</tissue>
    </source>
</reference>
<sequence length="382" mass="42837">MRGGALGVVVAPPPLSHCYYPNAHHVFDAIPLRRALPLSSLRAPNGPSKRSTPPRCGAPRLRSVNNFIRGLQPNPAFAAMARAYFAASKFLPPRQNFEGYIARSCTISLSQSSQPSSSIVLANPPPLAVSAHLTSSDVPQRSDEWFALRKDKLTTSTFSTALGFWRGNRRSELWHQKVFTPEDISFEAAARAAMDWGILHEAPAIEQYKSITGREVSFLGFAVHAEAKFGWLGASPDGILGFHPDGGILEVKCPYNKGKPELALPWDAMPYYYMPQVQGQMEIMNREWVDLYCWTPNGSSLFRVFRDRAYWELIYSILCDFWWGNVVPAREEVLLGREEEARAYEPKPRHGLTNMVIGRSRKLAAEARLLCRDIGGHVEFFK</sequence>
<dbReference type="Proteomes" id="UP000515123">
    <property type="component" value="Linkage group 17"/>
</dbReference>
<reference evidence="2" key="1">
    <citation type="journal article" date="2015" name="Nat. Genet.">
        <title>The pineapple genome and the evolution of CAM photosynthesis.</title>
        <authorList>
            <person name="Ming R."/>
            <person name="VanBuren R."/>
            <person name="Wai C.M."/>
            <person name="Tang H."/>
            <person name="Schatz M.C."/>
            <person name="Bowers J.E."/>
            <person name="Lyons E."/>
            <person name="Wang M.L."/>
            <person name="Chen J."/>
            <person name="Biggers E."/>
            <person name="Zhang J."/>
            <person name="Huang L."/>
            <person name="Zhang L."/>
            <person name="Miao W."/>
            <person name="Zhang J."/>
            <person name="Ye Z."/>
            <person name="Miao C."/>
            <person name="Lin Z."/>
            <person name="Wang H."/>
            <person name="Zhou H."/>
            <person name="Yim W.C."/>
            <person name="Priest H.D."/>
            <person name="Zheng C."/>
            <person name="Woodhouse M."/>
            <person name="Edger P.P."/>
            <person name="Guyot R."/>
            <person name="Guo H.B."/>
            <person name="Guo H."/>
            <person name="Zheng G."/>
            <person name="Singh R."/>
            <person name="Sharma A."/>
            <person name="Min X."/>
            <person name="Zheng Y."/>
            <person name="Lee H."/>
            <person name="Gurtowski J."/>
            <person name="Sedlazeck F.J."/>
            <person name="Harkess A."/>
            <person name="McKain M.R."/>
            <person name="Liao Z."/>
            <person name="Fang J."/>
            <person name="Liu J."/>
            <person name="Zhang X."/>
            <person name="Zhang Q."/>
            <person name="Hu W."/>
            <person name="Qin Y."/>
            <person name="Wang K."/>
            <person name="Chen L.Y."/>
            <person name="Shirley N."/>
            <person name="Lin Y.R."/>
            <person name="Liu L.Y."/>
            <person name="Hernandez A.G."/>
            <person name="Wright C.L."/>
            <person name="Bulone V."/>
            <person name="Tuskan G.A."/>
            <person name="Heath K."/>
            <person name="Zee F."/>
            <person name="Moore P.H."/>
            <person name="Sunkar R."/>
            <person name="Leebens-Mack J.H."/>
            <person name="Mockler T."/>
            <person name="Bennetzen J.L."/>
            <person name="Freeling M."/>
            <person name="Sankoff D."/>
            <person name="Paterson A.H."/>
            <person name="Zhu X."/>
            <person name="Yang X."/>
            <person name="Smith J.A."/>
            <person name="Cushman J.C."/>
            <person name="Paull R.E."/>
            <person name="Yu Q."/>
        </authorList>
    </citation>
    <scope>NUCLEOTIDE SEQUENCE [LARGE SCALE GENOMIC DNA]</scope>
    <source>
        <strain evidence="2">cv. F153</strain>
    </source>
</reference>
<name>A0A6P5GNB8_ANACO</name>
<accession>A0A6P5GNB8</accession>